<proteinExistence type="predicted"/>
<dbReference type="KEGG" id="lng:BSQ50_07835"/>
<dbReference type="RefSeq" id="WP_057886782.1">
    <property type="nucleotide sequence ID" value="NZ_CP018180.1"/>
</dbReference>
<organism evidence="1 2">
    <name type="scientific">Liquorilactobacillus nagelii</name>
    <dbReference type="NCBI Taxonomy" id="82688"/>
    <lineage>
        <taxon>Bacteria</taxon>
        <taxon>Bacillati</taxon>
        <taxon>Bacillota</taxon>
        <taxon>Bacilli</taxon>
        <taxon>Lactobacillales</taxon>
        <taxon>Lactobacillaceae</taxon>
        <taxon>Liquorilactobacillus</taxon>
    </lineage>
</organism>
<keyword evidence="2" id="KW-1185">Reference proteome</keyword>
<dbReference type="GeneID" id="78521032"/>
<evidence type="ECO:0000313" key="1">
    <source>
        <dbReference type="EMBL" id="AUJ32484.1"/>
    </source>
</evidence>
<sequence>MKNHEELTLIEEIILNDGTSYFEISNMVQNGRAELAAQRGYIKSVRILQLNIPRSTSVLIYEKFINENFSMPTENLDHFERWQRTPEMEKVAEQILQENHIA</sequence>
<evidence type="ECO:0000313" key="2">
    <source>
        <dbReference type="Proteomes" id="UP000324497"/>
    </source>
</evidence>
<accession>A0A3S6QWP3</accession>
<reference evidence="1 2" key="1">
    <citation type="submission" date="2016-11" db="EMBL/GenBank/DDBJ databases">
        <title>Interaction between Lactobacillus species and yeast in water kefir.</title>
        <authorList>
            <person name="Behr J."/>
            <person name="Xu D."/>
            <person name="Vogel R.F."/>
        </authorList>
    </citation>
    <scope>NUCLEOTIDE SEQUENCE [LARGE SCALE GENOMIC DNA]</scope>
    <source>
        <strain evidence="1 2">TMW 1.1827</strain>
    </source>
</reference>
<name>A0A3S6QWP3_9LACO</name>
<dbReference type="Proteomes" id="UP000324497">
    <property type="component" value="Chromosome"/>
</dbReference>
<dbReference type="EMBL" id="CP018180">
    <property type="protein sequence ID" value="AUJ32484.1"/>
    <property type="molecule type" value="Genomic_DNA"/>
</dbReference>
<dbReference type="AlphaFoldDB" id="A0A3S6QWP3"/>
<protein>
    <submittedName>
        <fullName evidence="1">Uncharacterized protein</fullName>
    </submittedName>
</protein>
<gene>
    <name evidence="1" type="ORF">BSQ50_07835</name>
</gene>